<protein>
    <submittedName>
        <fullName evidence="1">Uncharacterized protein</fullName>
    </submittedName>
</protein>
<dbReference type="PATRIC" id="fig|1082933.3.peg.5974"/>
<organism evidence="1 2">
    <name type="scientific">Mesorhizobium amorphae CCNWGS0123</name>
    <dbReference type="NCBI Taxonomy" id="1082933"/>
    <lineage>
        <taxon>Bacteria</taxon>
        <taxon>Pseudomonadati</taxon>
        <taxon>Pseudomonadota</taxon>
        <taxon>Alphaproteobacteria</taxon>
        <taxon>Hyphomicrobiales</taxon>
        <taxon>Phyllobacteriaceae</taxon>
        <taxon>Mesorhizobium</taxon>
    </lineage>
</organism>
<proteinExistence type="predicted"/>
<evidence type="ECO:0000313" key="2">
    <source>
        <dbReference type="Proteomes" id="UP000002949"/>
    </source>
</evidence>
<keyword evidence="2" id="KW-1185">Reference proteome</keyword>
<sequence length="37" mass="3685">MAKKPKRGIADSILLTLVKSTAISAAEQMAADAAAAA</sequence>
<gene>
    <name evidence="1" type="ORF">MEA186_30737</name>
</gene>
<reference evidence="1 2" key="1">
    <citation type="journal article" date="2012" name="J. Bacteriol.">
        <title>Draft Genome Sequence of Plant Growth-Promoting Rhizobium Mesorhizobium amorphae, Isolated from Zinc-Lead Mine Tailings.</title>
        <authorList>
            <person name="Hao X."/>
            <person name="Lin Y."/>
            <person name="Johnstone L."/>
            <person name="Baltrus D.A."/>
            <person name="Miller S.J."/>
            <person name="Wei G."/>
            <person name="Rensing C."/>
        </authorList>
    </citation>
    <scope>NUCLEOTIDE SEQUENCE [LARGE SCALE GENOMIC DNA]</scope>
    <source>
        <strain evidence="1 2">CCNWGS0123</strain>
    </source>
</reference>
<dbReference type="Proteomes" id="UP000002949">
    <property type="component" value="Unassembled WGS sequence"/>
</dbReference>
<name>G6YJH0_9HYPH</name>
<evidence type="ECO:0000313" key="1">
    <source>
        <dbReference type="EMBL" id="EHH05164.1"/>
    </source>
</evidence>
<dbReference type="EMBL" id="AGSN01000217">
    <property type="protein sequence ID" value="EHH05164.1"/>
    <property type="molecule type" value="Genomic_DNA"/>
</dbReference>
<dbReference type="AlphaFoldDB" id="G6YJH0"/>
<accession>G6YJH0</accession>